<dbReference type="PROSITE" id="PS50206">
    <property type="entry name" value="RHODANESE_3"/>
    <property type="match status" value="2"/>
</dbReference>
<evidence type="ECO:0000256" key="1">
    <source>
        <dbReference type="ARBA" id="ARBA00022723"/>
    </source>
</evidence>
<evidence type="ECO:0000259" key="2">
    <source>
        <dbReference type="PROSITE" id="PS50206"/>
    </source>
</evidence>
<dbReference type="GO" id="GO:0046872">
    <property type="term" value="F:metal ion binding"/>
    <property type="evidence" value="ECO:0007669"/>
    <property type="project" value="UniProtKB-KW"/>
</dbReference>
<dbReference type="InterPro" id="IPR036873">
    <property type="entry name" value="Rhodanese-like_dom_sf"/>
</dbReference>
<dbReference type="Gene3D" id="3.40.250.10">
    <property type="entry name" value="Rhodanese-like domain"/>
    <property type="match status" value="2"/>
</dbReference>
<evidence type="ECO:0000313" key="3">
    <source>
        <dbReference type="EMBL" id="ADR23081.1"/>
    </source>
</evidence>
<dbReference type="eggNOG" id="COG0607">
    <property type="taxonomic scope" value="Bacteria"/>
</dbReference>
<dbReference type="SMART" id="SM00849">
    <property type="entry name" value="Lactamase_B"/>
    <property type="match status" value="1"/>
</dbReference>
<sequence length="471" mass="51545">MNIEQIYTGCLAQGAYYIESNGEAAIIDPLRESAPYIEKAEKDGAKIKYIFETHFHADFVSGHVDLAEKTGATIVYGPGAKTDFKMHEATDGEIFEIGDIKIKVLHTPGHTLESTTYLLLDKEGNEKAIFSGDTLFIGDVGRPDLAQKAGKITQEDLAGMLFDSLRNKIMTLPDDVVVYPAHGAGSACGKNMSKETTDLLGNQKKNNYALRADMTKEEFIAEVTDGLLPPPQYFAQNVAMNKSADTSGLDKILEKGNVGLDVETFEAMANHEGAIVLDTRHQNEFVKEHIPNSIFIGIDGSFAPWVGALIPDLQQPIIFIAEEGREEEIVTRLSRVGYDNTLGYLKGGVSAWKAAGKETDSLKSIPASEFATELKSGGLTVLDVRKPTEFQSEHVENAQNFPLDFINDNFDELDKDQTYHVHCAGGYRSVIAASIMKSRGIHNLVDIAGGFKAITETDIPRTDYVCPTTLK</sequence>
<dbReference type="InterPro" id="IPR001279">
    <property type="entry name" value="Metallo-B-lactamas"/>
</dbReference>
<dbReference type="EMBL" id="CP002349">
    <property type="protein sequence ID" value="ADR23081.1"/>
    <property type="molecule type" value="Genomic_DNA"/>
</dbReference>
<dbReference type="GO" id="GO:0070813">
    <property type="term" value="P:hydrogen sulfide metabolic process"/>
    <property type="evidence" value="ECO:0007669"/>
    <property type="project" value="TreeGrafter"/>
</dbReference>
<dbReference type="eggNOG" id="COG0491">
    <property type="taxonomic scope" value="Bacteria"/>
</dbReference>
<dbReference type="OrthoDB" id="9784009at2"/>
<dbReference type="Gene3D" id="3.60.15.10">
    <property type="entry name" value="Ribonuclease Z/Hydroxyacylglutathione hydrolase-like"/>
    <property type="match status" value="1"/>
</dbReference>
<reference evidence="3 4" key="1">
    <citation type="journal article" date="2011" name="Stand. Genomic Sci.">
        <title>Complete genome sequence of Marivirga tractuosa type strain (H-43).</title>
        <authorList>
            <person name="Pagani I."/>
            <person name="Chertkov O."/>
            <person name="Lapidus A."/>
            <person name="Lucas S."/>
            <person name="Del Rio T.G."/>
            <person name="Tice H."/>
            <person name="Copeland A."/>
            <person name="Cheng J.F."/>
            <person name="Nolan M."/>
            <person name="Saunders E."/>
            <person name="Pitluck S."/>
            <person name="Held B."/>
            <person name="Goodwin L."/>
            <person name="Liolios K."/>
            <person name="Ovchinikova G."/>
            <person name="Ivanova N."/>
            <person name="Mavromatis K."/>
            <person name="Pati A."/>
            <person name="Chen A."/>
            <person name="Palaniappan K."/>
            <person name="Land M."/>
            <person name="Hauser L."/>
            <person name="Jeffries C.D."/>
            <person name="Detter J.C."/>
            <person name="Han C."/>
            <person name="Tapia R."/>
            <person name="Ngatchou-Djao O.D."/>
            <person name="Rohde M."/>
            <person name="Goker M."/>
            <person name="Spring S."/>
            <person name="Sikorski J."/>
            <person name="Woyke T."/>
            <person name="Bristow J."/>
            <person name="Eisen J.A."/>
            <person name="Markowitz V."/>
            <person name="Hugenholtz P."/>
            <person name="Klenk H.P."/>
            <person name="Kyrpides N.C."/>
        </authorList>
    </citation>
    <scope>NUCLEOTIDE SEQUENCE [LARGE SCALE GENOMIC DNA]</scope>
    <source>
        <strain evidence="4">ATCC 23168 / DSM 4126 / NBRC 15989 / NCIMB 1408 / VKM B-1430 / H-43</strain>
    </source>
</reference>
<keyword evidence="4" id="KW-1185">Reference proteome</keyword>
<name>E4TUI8_MARTH</name>
<dbReference type="PANTHER" id="PTHR43084">
    <property type="entry name" value="PERSULFIDE DIOXYGENASE ETHE1"/>
    <property type="match status" value="1"/>
</dbReference>
<dbReference type="PANTHER" id="PTHR43084:SF1">
    <property type="entry name" value="PERSULFIDE DIOXYGENASE ETHE1, MITOCHONDRIAL"/>
    <property type="match status" value="1"/>
</dbReference>
<dbReference type="InterPro" id="IPR051682">
    <property type="entry name" value="Mito_Persulfide_Diox"/>
</dbReference>
<dbReference type="CDD" id="cd00158">
    <property type="entry name" value="RHOD"/>
    <property type="match status" value="2"/>
</dbReference>
<feature type="domain" description="Rhodanese" evidence="2">
    <location>
        <begin position="375"/>
        <end position="463"/>
    </location>
</feature>
<dbReference type="GO" id="GO:0006749">
    <property type="term" value="P:glutathione metabolic process"/>
    <property type="evidence" value="ECO:0007669"/>
    <property type="project" value="InterPro"/>
</dbReference>
<dbReference type="SMART" id="SM00450">
    <property type="entry name" value="RHOD"/>
    <property type="match status" value="2"/>
</dbReference>
<feature type="domain" description="Rhodanese" evidence="2">
    <location>
        <begin position="270"/>
        <end position="361"/>
    </location>
</feature>
<dbReference type="InterPro" id="IPR044528">
    <property type="entry name" value="POD-like_MBL-fold"/>
</dbReference>
<evidence type="ECO:0000313" key="4">
    <source>
        <dbReference type="Proteomes" id="UP000008720"/>
    </source>
</evidence>
<dbReference type="Pfam" id="PF00581">
    <property type="entry name" value="Rhodanese"/>
    <property type="match status" value="2"/>
</dbReference>
<dbReference type="AlphaFoldDB" id="E4TUI8"/>
<dbReference type="RefSeq" id="WP_013455223.1">
    <property type="nucleotide sequence ID" value="NC_014759.1"/>
</dbReference>
<dbReference type="SUPFAM" id="SSF56281">
    <property type="entry name" value="Metallo-hydrolase/oxidoreductase"/>
    <property type="match status" value="1"/>
</dbReference>
<dbReference type="Proteomes" id="UP000008720">
    <property type="component" value="Chromosome"/>
</dbReference>
<dbReference type="Pfam" id="PF00753">
    <property type="entry name" value="Lactamase_B"/>
    <property type="match status" value="1"/>
</dbReference>
<dbReference type="KEGG" id="mtt:Ftrac_3106"/>
<dbReference type="GO" id="GO:0050313">
    <property type="term" value="F:sulfur dioxygenase activity"/>
    <property type="evidence" value="ECO:0007669"/>
    <property type="project" value="InterPro"/>
</dbReference>
<accession>E4TUI8</accession>
<protein>
    <submittedName>
        <fullName evidence="3">Rhodanese domain protein</fullName>
    </submittedName>
</protein>
<dbReference type="InterPro" id="IPR036866">
    <property type="entry name" value="RibonucZ/Hydroxyglut_hydro"/>
</dbReference>
<dbReference type="SUPFAM" id="SSF52821">
    <property type="entry name" value="Rhodanese/Cell cycle control phosphatase"/>
    <property type="match status" value="2"/>
</dbReference>
<proteinExistence type="predicted"/>
<organism evidence="3 4">
    <name type="scientific">Marivirga tractuosa (strain ATCC 23168 / DSM 4126 / NBRC 15989 / NCIMB 1408 / VKM B-1430 / H-43)</name>
    <name type="common">Microscilla tractuosa</name>
    <name type="synonym">Flexibacter tractuosus</name>
    <dbReference type="NCBI Taxonomy" id="643867"/>
    <lineage>
        <taxon>Bacteria</taxon>
        <taxon>Pseudomonadati</taxon>
        <taxon>Bacteroidota</taxon>
        <taxon>Cytophagia</taxon>
        <taxon>Cytophagales</taxon>
        <taxon>Marivirgaceae</taxon>
        <taxon>Marivirga</taxon>
    </lineage>
</organism>
<gene>
    <name evidence="3" type="ordered locus">Ftrac_3106</name>
</gene>
<dbReference type="STRING" id="643867.Ftrac_3106"/>
<dbReference type="InterPro" id="IPR001763">
    <property type="entry name" value="Rhodanese-like_dom"/>
</dbReference>
<dbReference type="FunFam" id="3.60.15.10:FF:000030">
    <property type="entry name" value="Metallo-beta-lactamase family protein"/>
    <property type="match status" value="1"/>
</dbReference>
<dbReference type="CDD" id="cd07724">
    <property type="entry name" value="POD-like_MBL-fold"/>
    <property type="match status" value="1"/>
</dbReference>
<keyword evidence="1" id="KW-0479">Metal-binding</keyword>
<dbReference type="HOGENOM" id="CLU_030571_7_1_10"/>